<dbReference type="Pfam" id="PF07714">
    <property type="entry name" value="PK_Tyr_Ser-Thr"/>
    <property type="match status" value="1"/>
</dbReference>
<gene>
    <name evidence="3" type="ORF">ALEPTO_LOCUS13569</name>
</gene>
<dbReference type="GO" id="GO:0005524">
    <property type="term" value="F:ATP binding"/>
    <property type="evidence" value="ECO:0007669"/>
    <property type="project" value="UniProtKB-UniRule"/>
</dbReference>
<dbReference type="InterPro" id="IPR001245">
    <property type="entry name" value="Ser-Thr/Tyr_kinase_cat_dom"/>
</dbReference>
<proteinExistence type="predicted"/>
<evidence type="ECO:0000256" key="1">
    <source>
        <dbReference type="PROSITE-ProRule" id="PRU10141"/>
    </source>
</evidence>
<sequence length="105" mass="12207">MANITISTEREDWLETAIKGKYIKLFDYKQFKICEPLGEGGFGKVWRAEWKANSSLTLNFAVKSIKNLQNSTTDNKIYREMVKELQLLHDMTMSPNVLHFYGITK</sequence>
<keyword evidence="4" id="KW-1185">Reference proteome</keyword>
<keyword evidence="1" id="KW-0067">ATP-binding</keyword>
<protein>
    <submittedName>
        <fullName evidence="3">7973_t:CDS:1</fullName>
    </submittedName>
</protein>
<keyword evidence="1" id="KW-0547">Nucleotide-binding</keyword>
<name>A0A9N9NT29_9GLOM</name>
<dbReference type="InterPro" id="IPR017441">
    <property type="entry name" value="Protein_kinase_ATP_BS"/>
</dbReference>
<dbReference type="InterPro" id="IPR000719">
    <property type="entry name" value="Prot_kinase_dom"/>
</dbReference>
<dbReference type="EMBL" id="CAJVPS010044912">
    <property type="protein sequence ID" value="CAG8758419.1"/>
    <property type="molecule type" value="Genomic_DNA"/>
</dbReference>
<feature type="binding site" evidence="1">
    <location>
        <position position="63"/>
    </location>
    <ligand>
        <name>ATP</name>
        <dbReference type="ChEBI" id="CHEBI:30616"/>
    </ligand>
</feature>
<dbReference type="Gene3D" id="3.30.200.20">
    <property type="entry name" value="Phosphorylase Kinase, domain 1"/>
    <property type="match status" value="1"/>
</dbReference>
<dbReference type="PROSITE" id="PS00107">
    <property type="entry name" value="PROTEIN_KINASE_ATP"/>
    <property type="match status" value="1"/>
</dbReference>
<dbReference type="PROSITE" id="PS50011">
    <property type="entry name" value="PROTEIN_KINASE_DOM"/>
    <property type="match status" value="1"/>
</dbReference>
<evidence type="ECO:0000313" key="4">
    <source>
        <dbReference type="Proteomes" id="UP000789508"/>
    </source>
</evidence>
<organism evidence="3 4">
    <name type="scientific">Ambispora leptoticha</name>
    <dbReference type="NCBI Taxonomy" id="144679"/>
    <lineage>
        <taxon>Eukaryota</taxon>
        <taxon>Fungi</taxon>
        <taxon>Fungi incertae sedis</taxon>
        <taxon>Mucoromycota</taxon>
        <taxon>Glomeromycotina</taxon>
        <taxon>Glomeromycetes</taxon>
        <taxon>Archaeosporales</taxon>
        <taxon>Ambisporaceae</taxon>
        <taxon>Ambispora</taxon>
    </lineage>
</organism>
<evidence type="ECO:0000313" key="3">
    <source>
        <dbReference type="EMBL" id="CAG8758419.1"/>
    </source>
</evidence>
<dbReference type="AlphaFoldDB" id="A0A9N9NT29"/>
<accession>A0A9N9NT29</accession>
<feature type="domain" description="Protein kinase" evidence="2">
    <location>
        <begin position="31"/>
        <end position="105"/>
    </location>
</feature>
<evidence type="ECO:0000259" key="2">
    <source>
        <dbReference type="PROSITE" id="PS50011"/>
    </source>
</evidence>
<dbReference type="Proteomes" id="UP000789508">
    <property type="component" value="Unassembled WGS sequence"/>
</dbReference>
<feature type="non-terminal residue" evidence="3">
    <location>
        <position position="105"/>
    </location>
</feature>
<dbReference type="OrthoDB" id="2427446at2759"/>
<dbReference type="GO" id="GO:0004672">
    <property type="term" value="F:protein kinase activity"/>
    <property type="evidence" value="ECO:0007669"/>
    <property type="project" value="InterPro"/>
</dbReference>
<comment type="caution">
    <text evidence="3">The sequence shown here is derived from an EMBL/GenBank/DDBJ whole genome shotgun (WGS) entry which is preliminary data.</text>
</comment>
<dbReference type="SUPFAM" id="SSF56112">
    <property type="entry name" value="Protein kinase-like (PK-like)"/>
    <property type="match status" value="1"/>
</dbReference>
<dbReference type="InterPro" id="IPR011009">
    <property type="entry name" value="Kinase-like_dom_sf"/>
</dbReference>
<reference evidence="3" key="1">
    <citation type="submission" date="2021-06" db="EMBL/GenBank/DDBJ databases">
        <authorList>
            <person name="Kallberg Y."/>
            <person name="Tangrot J."/>
            <person name="Rosling A."/>
        </authorList>
    </citation>
    <scope>NUCLEOTIDE SEQUENCE</scope>
    <source>
        <strain evidence="3">FL130A</strain>
    </source>
</reference>